<dbReference type="Pfam" id="PF01844">
    <property type="entry name" value="HNH"/>
    <property type="match status" value="1"/>
</dbReference>
<dbReference type="InterPro" id="IPR002711">
    <property type="entry name" value="HNH"/>
</dbReference>
<evidence type="ECO:0000259" key="1">
    <source>
        <dbReference type="Pfam" id="PF01844"/>
    </source>
</evidence>
<dbReference type="Gene3D" id="1.10.30.50">
    <property type="match status" value="1"/>
</dbReference>
<accession>A0ABV1LLH5</accession>
<keyword evidence="2" id="KW-0255">Endonuclease</keyword>
<dbReference type="EMBL" id="JAOALG010000001">
    <property type="protein sequence ID" value="MEQ5840108.1"/>
    <property type="molecule type" value="Genomic_DNA"/>
</dbReference>
<dbReference type="InterPro" id="IPR003615">
    <property type="entry name" value="HNH_nuc"/>
</dbReference>
<reference evidence="2 3" key="1">
    <citation type="journal article" date="2024" name="Chem. Sci.">
        <title>Discovery of a lagriamide polyketide by integrated genome mining, isotopic labeling, and untargeted metabolomics.</title>
        <authorList>
            <person name="Fergusson C.H."/>
            <person name="Saulog J."/>
            <person name="Paulo B.S."/>
            <person name="Wilson D.M."/>
            <person name="Liu D.Y."/>
            <person name="Morehouse N.J."/>
            <person name="Waterworth S."/>
            <person name="Barkei J."/>
            <person name="Gray C.A."/>
            <person name="Kwan J.C."/>
            <person name="Eustaquio A.S."/>
            <person name="Linington R.G."/>
        </authorList>
    </citation>
    <scope>NUCLEOTIDE SEQUENCE [LARGE SCALE GENOMIC DNA]</scope>
    <source>
        <strain evidence="2 3">RL17-338-BIF-B</strain>
    </source>
</reference>
<protein>
    <submittedName>
        <fullName evidence="2">HNH endonuclease</fullName>
    </submittedName>
</protein>
<name>A0ABV1LLH5_9BURK</name>
<gene>
    <name evidence="2" type="ORF">N0A02_11800</name>
</gene>
<dbReference type="Proteomes" id="UP001469089">
    <property type="component" value="Unassembled WGS sequence"/>
</dbReference>
<feature type="domain" description="HNH" evidence="1">
    <location>
        <begin position="82"/>
        <end position="130"/>
    </location>
</feature>
<dbReference type="RefSeq" id="WP_349542367.1">
    <property type="nucleotide sequence ID" value="NZ_JAOALG010000001.1"/>
</dbReference>
<comment type="caution">
    <text evidence="2">The sequence shown here is derived from an EMBL/GenBank/DDBJ whole genome shotgun (WGS) entry which is preliminary data.</text>
</comment>
<proteinExistence type="predicted"/>
<dbReference type="GO" id="GO:0004519">
    <property type="term" value="F:endonuclease activity"/>
    <property type="evidence" value="ECO:0007669"/>
    <property type="project" value="UniProtKB-KW"/>
</dbReference>
<evidence type="ECO:0000313" key="3">
    <source>
        <dbReference type="Proteomes" id="UP001469089"/>
    </source>
</evidence>
<organism evidence="2 3">
    <name type="scientific">Paraburkholderia acidicola</name>
    <dbReference type="NCBI Taxonomy" id="1912599"/>
    <lineage>
        <taxon>Bacteria</taxon>
        <taxon>Pseudomonadati</taxon>
        <taxon>Pseudomonadota</taxon>
        <taxon>Betaproteobacteria</taxon>
        <taxon>Burkholderiales</taxon>
        <taxon>Burkholderiaceae</taxon>
        <taxon>Paraburkholderia</taxon>
    </lineage>
</organism>
<dbReference type="CDD" id="cd00085">
    <property type="entry name" value="HNHc"/>
    <property type="match status" value="1"/>
</dbReference>
<evidence type="ECO:0000313" key="2">
    <source>
        <dbReference type="EMBL" id="MEQ5840108.1"/>
    </source>
</evidence>
<sequence length="242" mass="27691">MNSLCTDEQKKHLLKLTTLVSDKRLSGQEAWSAFSKPEKSKKFKGKRPETERFTFAEAEVRTYKDLRQIVQNKLFERCGGSCSYCRRAVGHYGWAWHIEHVLPKSKYPAKTFLLSNLTVGCVHCNMWKGSRVDKQLRTQKLPIINPVELNFQYSKHLNFVQIGTESLSFAKYLPRTAEGRETYELLSFKELERAHAINGVDGSAAALHERITRGMQIGLGTEEGRQLAALLQRLKTSIYNLP</sequence>
<keyword evidence="3" id="KW-1185">Reference proteome</keyword>
<keyword evidence="2" id="KW-0378">Hydrolase</keyword>
<keyword evidence="2" id="KW-0540">Nuclease</keyword>